<feature type="chain" id="PRO_5021296660" evidence="4">
    <location>
        <begin position="22"/>
        <end position="708"/>
    </location>
</feature>
<dbReference type="InterPro" id="IPR011706">
    <property type="entry name" value="Cu-oxidase_C"/>
</dbReference>
<keyword evidence="2" id="KW-0560">Oxidoreductase</keyword>
<dbReference type="InterPro" id="IPR011707">
    <property type="entry name" value="Cu-oxidase-like_N"/>
</dbReference>
<accession>A0A501PBL0</accession>
<protein>
    <submittedName>
        <fullName evidence="8">Copper oxidase</fullName>
    </submittedName>
</protein>
<dbReference type="InterPro" id="IPR001117">
    <property type="entry name" value="Cu-oxidase_2nd"/>
</dbReference>
<comment type="caution">
    <text evidence="8">The sequence shown here is derived from an EMBL/GenBank/DDBJ whole genome shotgun (WGS) entry which is preliminary data.</text>
</comment>
<evidence type="ECO:0000313" key="8">
    <source>
        <dbReference type="EMBL" id="TPD57254.1"/>
    </source>
</evidence>
<dbReference type="PANTHER" id="PTHR11709">
    <property type="entry name" value="MULTI-COPPER OXIDASE"/>
    <property type="match status" value="1"/>
</dbReference>
<evidence type="ECO:0000256" key="2">
    <source>
        <dbReference type="ARBA" id="ARBA00023002"/>
    </source>
</evidence>
<dbReference type="InterPro" id="IPR008972">
    <property type="entry name" value="Cupredoxin"/>
</dbReference>
<dbReference type="OrthoDB" id="9757546at2"/>
<reference evidence="9" key="1">
    <citation type="submission" date="2019-06" db="EMBL/GenBank/DDBJ databases">
        <title>The complete genome of Emcibacter congregatus ZYLT.</title>
        <authorList>
            <person name="Zhao Z."/>
        </authorList>
    </citation>
    <scope>NUCLEOTIDE SEQUENCE [LARGE SCALE GENOMIC DNA]</scope>
    <source>
        <strain evidence="9">MCCC 1A06723</strain>
    </source>
</reference>
<evidence type="ECO:0000259" key="6">
    <source>
        <dbReference type="Pfam" id="PF07731"/>
    </source>
</evidence>
<dbReference type="SUPFAM" id="SSF49503">
    <property type="entry name" value="Cupredoxins"/>
    <property type="match status" value="3"/>
</dbReference>
<gene>
    <name evidence="8" type="ORF">FIV46_14080</name>
</gene>
<dbReference type="InterPro" id="IPR045087">
    <property type="entry name" value="Cu-oxidase_fam"/>
</dbReference>
<dbReference type="Proteomes" id="UP000319148">
    <property type="component" value="Unassembled WGS sequence"/>
</dbReference>
<keyword evidence="4" id="KW-0732">Signal</keyword>
<evidence type="ECO:0000259" key="5">
    <source>
        <dbReference type="Pfam" id="PF00394"/>
    </source>
</evidence>
<feature type="signal peptide" evidence="4">
    <location>
        <begin position="1"/>
        <end position="21"/>
    </location>
</feature>
<keyword evidence="3" id="KW-0186">Copper</keyword>
<keyword evidence="9" id="KW-1185">Reference proteome</keyword>
<feature type="domain" description="Plastocyanin-like" evidence="5">
    <location>
        <begin position="151"/>
        <end position="317"/>
    </location>
</feature>
<organism evidence="8 9">
    <name type="scientific">Emcibacter nanhaiensis</name>
    <dbReference type="NCBI Taxonomy" id="1505037"/>
    <lineage>
        <taxon>Bacteria</taxon>
        <taxon>Pseudomonadati</taxon>
        <taxon>Pseudomonadota</taxon>
        <taxon>Alphaproteobacteria</taxon>
        <taxon>Emcibacterales</taxon>
        <taxon>Emcibacteraceae</taxon>
        <taxon>Emcibacter</taxon>
    </lineage>
</organism>
<dbReference type="Pfam" id="PF07731">
    <property type="entry name" value="Cu-oxidase_2"/>
    <property type="match status" value="1"/>
</dbReference>
<keyword evidence="1" id="KW-0479">Metal-binding</keyword>
<dbReference type="InterPro" id="IPR034279">
    <property type="entry name" value="CuRO_3_CopA"/>
</dbReference>
<evidence type="ECO:0000259" key="7">
    <source>
        <dbReference type="Pfam" id="PF07732"/>
    </source>
</evidence>
<dbReference type="CDD" id="cd13874">
    <property type="entry name" value="CuRO_2_CopA"/>
    <property type="match status" value="1"/>
</dbReference>
<dbReference type="AlphaFoldDB" id="A0A501PBL0"/>
<dbReference type="Pfam" id="PF07732">
    <property type="entry name" value="Cu-oxidase_3"/>
    <property type="match status" value="1"/>
</dbReference>
<sequence length="708" mass="80017">MKNISALIFTSAMLSWLPAKAEVVEYSIDIAEKTVNFTGKPVQALTVGGGIPGPTIEAREGDTLRVTFHNKMDVESSIHWHGVLLPNDQDGVPYLTTQPIAAHSSFTYEYPVIHSGTYWYHSHTGLQEQRGVYGPIVFHPKEEKYRVDHDLVMVLSDWTDENPNQVIRNLKRDGDYYAVKKDSVQSWDRVLAHGWQAVKNRLDGSWNRMGPMDISDVGYDLFLINGKPVSEHHIMPGEKIRLRVINAAASSYFNVEFAGGPMTVVAADGVDVKPFQVKRLRTAIAETWDMIVEIPDHGAYEFRATSEDGTGYASAYLGHGEKVVAPEAPAPDPYVMSHGDHGGMEHESMNHSQMEQKGMDHGAMGHGNMDHSQMDHSQMGHGSMMMSQPAEPVVPYMTDYSRLEGLEDTSLRNAGPLREVNLLLTGNMEDYVWSFDNKVLSAADQILIRKGERVRFVLKNETMMHHPIHLHGHFFRVLNGRGDRSPLKHTVNVPPMATVIIEFDANEEKDWFFHCHNLYHMKAGMARVVSYAETSRLTKETVRKISGDRHWYSFADLSAQSHVATAKVWTRNSYNMLSAMVEADYDGAYEGEIAYSRTIDRFLKLYAGGWFEREQEDGNWHERNVSMIGARYVLPLLIEADLRVDTKGHVRFALASEVQLTPRLSFEWSWDTDDEWETLLEYEINKRISLVGGHMSRFGAGGGLLVKF</sequence>
<dbReference type="CDD" id="cd13896">
    <property type="entry name" value="CuRO_3_CopA"/>
    <property type="match status" value="1"/>
</dbReference>
<dbReference type="EMBL" id="VFIY01000018">
    <property type="protein sequence ID" value="TPD57254.1"/>
    <property type="molecule type" value="Genomic_DNA"/>
</dbReference>
<dbReference type="PANTHER" id="PTHR11709:SF394">
    <property type="entry name" value="FI03373P-RELATED"/>
    <property type="match status" value="1"/>
</dbReference>
<evidence type="ECO:0000256" key="4">
    <source>
        <dbReference type="SAM" id="SignalP"/>
    </source>
</evidence>
<evidence type="ECO:0000256" key="1">
    <source>
        <dbReference type="ARBA" id="ARBA00022723"/>
    </source>
</evidence>
<dbReference type="GO" id="GO:0016491">
    <property type="term" value="F:oxidoreductase activity"/>
    <property type="evidence" value="ECO:0007669"/>
    <property type="project" value="UniProtKB-KW"/>
</dbReference>
<dbReference type="InterPro" id="IPR034282">
    <property type="entry name" value="CuRO_2_CopA"/>
</dbReference>
<evidence type="ECO:0000256" key="3">
    <source>
        <dbReference type="ARBA" id="ARBA00023008"/>
    </source>
</evidence>
<dbReference type="InterPro" id="IPR002355">
    <property type="entry name" value="Cu_oxidase_Cu_BS"/>
</dbReference>
<dbReference type="GO" id="GO:0005507">
    <property type="term" value="F:copper ion binding"/>
    <property type="evidence" value="ECO:0007669"/>
    <property type="project" value="InterPro"/>
</dbReference>
<name>A0A501PBL0_9PROT</name>
<proteinExistence type="predicted"/>
<dbReference type="Gene3D" id="2.60.40.420">
    <property type="entry name" value="Cupredoxins - blue copper proteins"/>
    <property type="match status" value="3"/>
</dbReference>
<evidence type="ECO:0000313" key="9">
    <source>
        <dbReference type="Proteomes" id="UP000319148"/>
    </source>
</evidence>
<feature type="domain" description="Plastocyanin-like" evidence="7">
    <location>
        <begin position="30"/>
        <end position="142"/>
    </location>
</feature>
<feature type="domain" description="Plastocyanin-like" evidence="6">
    <location>
        <begin position="421"/>
        <end position="532"/>
    </location>
</feature>
<dbReference type="RefSeq" id="WP_139941569.1">
    <property type="nucleotide sequence ID" value="NZ_JBHSYP010000005.1"/>
</dbReference>
<dbReference type="Pfam" id="PF00394">
    <property type="entry name" value="Cu-oxidase"/>
    <property type="match status" value="1"/>
</dbReference>
<dbReference type="PROSITE" id="PS00080">
    <property type="entry name" value="MULTICOPPER_OXIDASE2"/>
    <property type="match status" value="1"/>
</dbReference>